<feature type="domain" description="Ribosome maturation factor RimP N-terminal" evidence="4">
    <location>
        <begin position="11"/>
        <end position="83"/>
    </location>
</feature>
<comment type="caution">
    <text evidence="6">The sequence shown here is derived from an EMBL/GenBank/DDBJ whole genome shotgun (WGS) entry which is preliminary data.</text>
</comment>
<dbReference type="NCBIfam" id="NF000927">
    <property type="entry name" value="PRK00092.1-1"/>
    <property type="match status" value="1"/>
</dbReference>
<dbReference type="Gene3D" id="3.30.300.70">
    <property type="entry name" value="RimP-like superfamily, N-terminal"/>
    <property type="match status" value="1"/>
</dbReference>
<dbReference type="SUPFAM" id="SSF75420">
    <property type="entry name" value="YhbC-like, N-terminal domain"/>
    <property type="match status" value="1"/>
</dbReference>
<dbReference type="AlphaFoldDB" id="A0A853ICH4"/>
<dbReference type="FunFam" id="3.30.300.70:FF:000001">
    <property type="entry name" value="Ribosome maturation factor RimP"/>
    <property type="match status" value="1"/>
</dbReference>
<dbReference type="Gene3D" id="2.30.30.180">
    <property type="entry name" value="Ribosome maturation factor RimP, C-terminal domain"/>
    <property type="match status" value="1"/>
</dbReference>
<dbReference type="GO" id="GO:0005829">
    <property type="term" value="C:cytosol"/>
    <property type="evidence" value="ECO:0007669"/>
    <property type="project" value="TreeGrafter"/>
</dbReference>
<reference evidence="6 7" key="1">
    <citation type="submission" date="2020-07" db="EMBL/GenBank/DDBJ databases">
        <title>Endozoicomonas sp. nov., isolated from sediment.</title>
        <authorList>
            <person name="Gu T."/>
        </authorList>
    </citation>
    <scope>NUCLEOTIDE SEQUENCE [LARGE SCALE GENOMIC DNA]</scope>
    <source>
        <strain evidence="6 7">SM1973</strain>
    </source>
</reference>
<dbReference type="GO" id="GO:0000028">
    <property type="term" value="P:ribosomal small subunit assembly"/>
    <property type="evidence" value="ECO:0007669"/>
    <property type="project" value="TreeGrafter"/>
</dbReference>
<keyword evidence="2 3" id="KW-0690">Ribosome biogenesis</keyword>
<comment type="subcellular location">
    <subcellularLocation>
        <location evidence="3">Cytoplasm</location>
    </subcellularLocation>
</comment>
<dbReference type="InterPro" id="IPR003728">
    <property type="entry name" value="Ribosome_maturation_RimP"/>
</dbReference>
<dbReference type="InterPro" id="IPR028989">
    <property type="entry name" value="RimP_N"/>
</dbReference>
<evidence type="ECO:0000259" key="5">
    <source>
        <dbReference type="Pfam" id="PF17384"/>
    </source>
</evidence>
<protein>
    <recommendedName>
        <fullName evidence="3">Ribosome maturation factor RimP</fullName>
    </recommendedName>
</protein>
<comment type="similarity">
    <text evidence="3">Belongs to the RimP family.</text>
</comment>
<evidence type="ECO:0000313" key="6">
    <source>
        <dbReference type="EMBL" id="NYZ68258.1"/>
    </source>
</evidence>
<organism evidence="6 7">
    <name type="scientific">Spartinivicinus marinus</name>
    <dbReference type="NCBI Taxonomy" id="2994442"/>
    <lineage>
        <taxon>Bacteria</taxon>
        <taxon>Pseudomonadati</taxon>
        <taxon>Pseudomonadota</taxon>
        <taxon>Gammaproteobacteria</taxon>
        <taxon>Oceanospirillales</taxon>
        <taxon>Zooshikellaceae</taxon>
        <taxon>Spartinivicinus</taxon>
    </lineage>
</organism>
<dbReference type="GO" id="GO:0006412">
    <property type="term" value="P:translation"/>
    <property type="evidence" value="ECO:0007669"/>
    <property type="project" value="TreeGrafter"/>
</dbReference>
<comment type="function">
    <text evidence="3">Required for maturation of 30S ribosomal subunits.</text>
</comment>
<dbReference type="PANTHER" id="PTHR33867">
    <property type="entry name" value="RIBOSOME MATURATION FACTOR RIMP"/>
    <property type="match status" value="1"/>
</dbReference>
<dbReference type="SUPFAM" id="SSF74942">
    <property type="entry name" value="YhbC-like, C-terminal domain"/>
    <property type="match status" value="1"/>
</dbReference>
<dbReference type="InterPro" id="IPR036847">
    <property type="entry name" value="RimP_C_sf"/>
</dbReference>
<accession>A0A853ICH4</accession>
<proteinExistence type="inferred from homology"/>
<dbReference type="Pfam" id="PF02576">
    <property type="entry name" value="RimP_N"/>
    <property type="match status" value="1"/>
</dbReference>
<dbReference type="Pfam" id="PF17384">
    <property type="entry name" value="DUF150_C"/>
    <property type="match status" value="1"/>
</dbReference>
<feature type="domain" description="Ribosome maturation factor RimP C-terminal" evidence="5">
    <location>
        <begin position="86"/>
        <end position="151"/>
    </location>
</feature>
<evidence type="ECO:0000313" key="7">
    <source>
        <dbReference type="Proteomes" id="UP000569732"/>
    </source>
</evidence>
<dbReference type="InterPro" id="IPR028998">
    <property type="entry name" value="RimP_C"/>
</dbReference>
<dbReference type="HAMAP" id="MF_01077">
    <property type="entry name" value="RimP"/>
    <property type="match status" value="1"/>
</dbReference>
<dbReference type="RefSeq" id="WP_180570276.1">
    <property type="nucleotide sequence ID" value="NZ_JACCKB010000038.1"/>
</dbReference>
<dbReference type="Proteomes" id="UP000569732">
    <property type="component" value="Unassembled WGS sequence"/>
</dbReference>
<name>A0A853ICH4_9GAMM</name>
<keyword evidence="7" id="KW-1185">Reference proteome</keyword>
<dbReference type="EMBL" id="JACCKB010000038">
    <property type="protein sequence ID" value="NYZ68258.1"/>
    <property type="molecule type" value="Genomic_DNA"/>
</dbReference>
<evidence type="ECO:0000256" key="2">
    <source>
        <dbReference type="ARBA" id="ARBA00022517"/>
    </source>
</evidence>
<dbReference type="CDD" id="cd01734">
    <property type="entry name" value="YlxS_C"/>
    <property type="match status" value="1"/>
</dbReference>
<dbReference type="PANTHER" id="PTHR33867:SF1">
    <property type="entry name" value="RIBOSOME MATURATION FACTOR RIMP"/>
    <property type="match status" value="1"/>
</dbReference>
<dbReference type="InterPro" id="IPR035956">
    <property type="entry name" value="RimP_N_sf"/>
</dbReference>
<evidence type="ECO:0000259" key="4">
    <source>
        <dbReference type="Pfam" id="PF02576"/>
    </source>
</evidence>
<keyword evidence="1 3" id="KW-0963">Cytoplasm</keyword>
<gene>
    <name evidence="3 6" type="primary">rimP</name>
    <name evidence="6" type="ORF">H0A36_19775</name>
</gene>
<sequence length="151" mass="17050">MSKQHDALAELIEPAIDSLGFELWGIEFFTQGKHSKLRVFIESEAGISLEDCEQVSRQVSSILDVEDPITGEYTLEVSSPGLDRRLFNLAHFQRFTGSKVSLKLNAPFEGKRKFVGRINGIEEDDIVLQVDEHEYLLPITSIEKANIVPEF</sequence>
<evidence type="ECO:0000256" key="3">
    <source>
        <dbReference type="HAMAP-Rule" id="MF_01077"/>
    </source>
</evidence>
<evidence type="ECO:0000256" key="1">
    <source>
        <dbReference type="ARBA" id="ARBA00022490"/>
    </source>
</evidence>